<dbReference type="KEGG" id="rgu:A4W93_21745"/>
<dbReference type="Proteomes" id="UP000193427">
    <property type="component" value="Chromosome"/>
</dbReference>
<organism evidence="1 2">
    <name type="scientific">Piscinibacter gummiphilus</name>
    <dbReference type="NCBI Taxonomy" id="946333"/>
    <lineage>
        <taxon>Bacteria</taxon>
        <taxon>Pseudomonadati</taxon>
        <taxon>Pseudomonadota</taxon>
        <taxon>Betaproteobacteria</taxon>
        <taxon>Burkholderiales</taxon>
        <taxon>Sphaerotilaceae</taxon>
        <taxon>Piscinibacter</taxon>
    </lineage>
</organism>
<evidence type="ECO:0000313" key="1">
    <source>
        <dbReference type="EMBL" id="ARN22311.1"/>
    </source>
</evidence>
<reference evidence="1 2" key="1">
    <citation type="submission" date="2016-04" db="EMBL/GenBank/DDBJ databases">
        <title>Complete genome sequence of natural rubber-degrading, novel Gram-negative bacterium, Rhizobacter gummiphilus strain NS21.</title>
        <authorList>
            <person name="Tabata M."/>
            <person name="Kasai D."/>
            <person name="Fukuda M."/>
        </authorList>
    </citation>
    <scope>NUCLEOTIDE SEQUENCE [LARGE SCALE GENOMIC DNA]</scope>
    <source>
        <strain evidence="1 2">NS21</strain>
    </source>
</reference>
<name>A0A1W6LDG3_9BURK</name>
<protein>
    <submittedName>
        <fullName evidence="1">Uncharacterized protein</fullName>
    </submittedName>
</protein>
<sequence length="65" mass="7632">MYGIVPRQPLFLQSHQRSATWSETHSELILHHDMNDSMKLQARHANLAIHVKTLREPNSFTLIKR</sequence>
<evidence type="ECO:0000313" key="2">
    <source>
        <dbReference type="Proteomes" id="UP000193427"/>
    </source>
</evidence>
<gene>
    <name evidence="1" type="ORF">A4W93_21745</name>
</gene>
<dbReference type="AlphaFoldDB" id="A0A1W6LDG3"/>
<dbReference type="EMBL" id="CP015118">
    <property type="protein sequence ID" value="ARN22311.1"/>
    <property type="molecule type" value="Genomic_DNA"/>
</dbReference>
<keyword evidence="2" id="KW-1185">Reference proteome</keyword>
<accession>A0A1W6LDG3</accession>
<proteinExistence type="predicted"/>